<dbReference type="EMBL" id="SNRW01007637">
    <property type="protein sequence ID" value="KAA6380920.1"/>
    <property type="molecule type" value="Genomic_DNA"/>
</dbReference>
<dbReference type="Proteomes" id="UP000324800">
    <property type="component" value="Unassembled WGS sequence"/>
</dbReference>
<accession>A0A5J4VEA2</accession>
<name>A0A5J4VEA2_9EUKA</name>
<organism evidence="1 2">
    <name type="scientific">Streblomastix strix</name>
    <dbReference type="NCBI Taxonomy" id="222440"/>
    <lineage>
        <taxon>Eukaryota</taxon>
        <taxon>Metamonada</taxon>
        <taxon>Preaxostyla</taxon>
        <taxon>Oxymonadida</taxon>
        <taxon>Streblomastigidae</taxon>
        <taxon>Streblomastix</taxon>
    </lineage>
</organism>
<comment type="caution">
    <text evidence="1">The sequence shown here is derived from an EMBL/GenBank/DDBJ whole genome shotgun (WGS) entry which is preliminary data.</text>
</comment>
<protein>
    <submittedName>
        <fullName evidence="1">Uncharacterized protein</fullName>
    </submittedName>
</protein>
<reference evidence="1 2" key="1">
    <citation type="submission" date="2019-03" db="EMBL/GenBank/DDBJ databases">
        <title>Single cell metagenomics reveals metabolic interactions within the superorganism composed of flagellate Streblomastix strix and complex community of Bacteroidetes bacteria on its surface.</title>
        <authorList>
            <person name="Treitli S.C."/>
            <person name="Kolisko M."/>
            <person name="Husnik F."/>
            <person name="Keeling P."/>
            <person name="Hampl V."/>
        </authorList>
    </citation>
    <scope>NUCLEOTIDE SEQUENCE [LARGE SCALE GENOMIC DNA]</scope>
    <source>
        <strain evidence="1">ST1C</strain>
    </source>
</reference>
<gene>
    <name evidence="1" type="ORF">EZS28_023554</name>
</gene>
<evidence type="ECO:0000313" key="2">
    <source>
        <dbReference type="Proteomes" id="UP000324800"/>
    </source>
</evidence>
<sequence>MKPFARFVAVTNVETDKEDIVLFEEDVMLFTALKALFGGDVVSFDEICAAITPLVSVVIVGNEESGDGEKVLFEENVLHFGAYKVHFEDDDQSCDEFAKYLVALAPVIRTFRTVWWVVIEITGYDSFSITDQCIVRDSPKYVEKSKNSFKSLHSVRSAPELRDCEIKCQVPPGSNGPRIRIMCIDVLSIAYWGVRQVKSDTLTVYKNRLKANK</sequence>
<dbReference type="AlphaFoldDB" id="A0A5J4VEA2"/>
<proteinExistence type="predicted"/>
<evidence type="ECO:0000313" key="1">
    <source>
        <dbReference type="EMBL" id="KAA6380920.1"/>
    </source>
</evidence>